<organism evidence="1 2">
    <name type="scientific">Neocallimastix californiae</name>
    <dbReference type="NCBI Taxonomy" id="1754190"/>
    <lineage>
        <taxon>Eukaryota</taxon>
        <taxon>Fungi</taxon>
        <taxon>Fungi incertae sedis</taxon>
        <taxon>Chytridiomycota</taxon>
        <taxon>Chytridiomycota incertae sedis</taxon>
        <taxon>Neocallimastigomycetes</taxon>
        <taxon>Neocallimastigales</taxon>
        <taxon>Neocallimastigaceae</taxon>
        <taxon>Neocallimastix</taxon>
    </lineage>
</organism>
<evidence type="ECO:0000313" key="2">
    <source>
        <dbReference type="Proteomes" id="UP000193920"/>
    </source>
</evidence>
<dbReference type="AlphaFoldDB" id="A0A1Y2E5L9"/>
<dbReference type="Proteomes" id="UP000193920">
    <property type="component" value="Unassembled WGS sequence"/>
</dbReference>
<dbReference type="STRING" id="1754190.A0A1Y2E5L9"/>
<keyword evidence="2" id="KW-1185">Reference proteome</keyword>
<gene>
    <name evidence="1" type="ORF">LY90DRAFT_504655</name>
</gene>
<dbReference type="Gene3D" id="1.25.40.20">
    <property type="entry name" value="Ankyrin repeat-containing domain"/>
    <property type="match status" value="1"/>
</dbReference>
<protein>
    <recommendedName>
        <fullName evidence="3">Ankyrin</fullName>
    </recommendedName>
</protein>
<sequence>MNSIFNEISFLKPLELDLNEILKNIVSINYGICNNEGDSYLHLLFKEDIVSNNTYDDKLKLFFELALEIISRKSSYVLLQNRKGLTPYLLASRIGCNTGLFLMFLFYPPSIIEKFSINTSAPYEACYFNKINPVRYLIEYLNDDVNQQLIQMDNENYYSNSYFNTYSAPLYCAVRSSSVEVF</sequence>
<dbReference type="SUPFAM" id="SSF48403">
    <property type="entry name" value="Ankyrin repeat"/>
    <property type="match status" value="1"/>
</dbReference>
<dbReference type="EMBL" id="MCOG01000049">
    <property type="protein sequence ID" value="ORY66863.1"/>
    <property type="molecule type" value="Genomic_DNA"/>
</dbReference>
<evidence type="ECO:0000313" key="1">
    <source>
        <dbReference type="EMBL" id="ORY66863.1"/>
    </source>
</evidence>
<reference evidence="1 2" key="1">
    <citation type="submission" date="2016-08" db="EMBL/GenBank/DDBJ databases">
        <title>A Parts List for Fungal Cellulosomes Revealed by Comparative Genomics.</title>
        <authorList>
            <consortium name="DOE Joint Genome Institute"/>
            <person name="Haitjema C.H."/>
            <person name="Gilmore S.P."/>
            <person name="Henske J.K."/>
            <person name="Solomon K.V."/>
            <person name="De Groot R."/>
            <person name="Kuo A."/>
            <person name="Mondo S.J."/>
            <person name="Salamov A.A."/>
            <person name="Labutti K."/>
            <person name="Zhao Z."/>
            <person name="Chiniquy J."/>
            <person name="Barry K."/>
            <person name="Brewer H.M."/>
            <person name="Purvine S.O."/>
            <person name="Wright A.T."/>
            <person name="Boxma B."/>
            <person name="Van Alen T."/>
            <person name="Hackstein J.H."/>
            <person name="Baker S.E."/>
            <person name="Grigoriev I.V."/>
            <person name="O'Malley M.A."/>
        </authorList>
    </citation>
    <scope>NUCLEOTIDE SEQUENCE [LARGE SCALE GENOMIC DNA]</scope>
    <source>
        <strain evidence="1 2">G1</strain>
    </source>
</reference>
<comment type="caution">
    <text evidence="1">The sequence shown here is derived from an EMBL/GenBank/DDBJ whole genome shotgun (WGS) entry which is preliminary data.</text>
</comment>
<dbReference type="InterPro" id="IPR036770">
    <property type="entry name" value="Ankyrin_rpt-contain_sf"/>
</dbReference>
<evidence type="ECO:0008006" key="3">
    <source>
        <dbReference type="Google" id="ProtNLM"/>
    </source>
</evidence>
<accession>A0A1Y2E5L9</accession>
<name>A0A1Y2E5L9_9FUNG</name>
<proteinExistence type="predicted"/>